<comment type="caution">
    <text evidence="1">The sequence shown here is derived from an EMBL/GenBank/DDBJ whole genome shotgun (WGS) entry which is preliminary data.</text>
</comment>
<evidence type="ECO:0000313" key="2">
    <source>
        <dbReference type="Proteomes" id="UP000886847"/>
    </source>
</evidence>
<proteinExistence type="predicted"/>
<sequence length="63" mass="7662">MHLLPFCQASEEKKSKNFSEKERRYKLLKKRGVKYIPHQYKNKRKNKRWQFAAFAGYLPADMV</sequence>
<dbReference type="AlphaFoldDB" id="A0A9D2ATI7"/>
<reference evidence="1" key="2">
    <citation type="submission" date="2021-04" db="EMBL/GenBank/DDBJ databases">
        <authorList>
            <person name="Gilroy R."/>
        </authorList>
    </citation>
    <scope>NUCLEOTIDE SEQUENCE</scope>
    <source>
        <strain evidence="1">2189</strain>
    </source>
</reference>
<dbReference type="Proteomes" id="UP000886847">
    <property type="component" value="Unassembled WGS sequence"/>
</dbReference>
<evidence type="ECO:0000313" key="1">
    <source>
        <dbReference type="EMBL" id="HIX49747.1"/>
    </source>
</evidence>
<gene>
    <name evidence="1" type="ORF">H9851_00485</name>
</gene>
<accession>A0A9D2ATI7</accession>
<name>A0A9D2ATI7_9FIRM</name>
<reference evidence="1" key="1">
    <citation type="journal article" date="2021" name="PeerJ">
        <title>Extensive microbial diversity within the chicken gut microbiome revealed by metagenomics and culture.</title>
        <authorList>
            <person name="Gilroy R."/>
            <person name="Ravi A."/>
            <person name="Getino M."/>
            <person name="Pursley I."/>
            <person name="Horton D.L."/>
            <person name="Alikhan N.F."/>
            <person name="Baker D."/>
            <person name="Gharbi K."/>
            <person name="Hall N."/>
            <person name="Watson M."/>
            <person name="Adriaenssens E.M."/>
            <person name="Foster-Nyarko E."/>
            <person name="Jarju S."/>
            <person name="Secka A."/>
            <person name="Antonio M."/>
            <person name="Oren A."/>
            <person name="Chaudhuri R.R."/>
            <person name="La Ragione R."/>
            <person name="Hildebrand F."/>
            <person name="Pallen M.J."/>
        </authorList>
    </citation>
    <scope>NUCLEOTIDE SEQUENCE</scope>
    <source>
        <strain evidence="1">2189</strain>
    </source>
</reference>
<dbReference type="EMBL" id="DXEW01000003">
    <property type="protein sequence ID" value="HIX49747.1"/>
    <property type="molecule type" value="Genomic_DNA"/>
</dbReference>
<organism evidence="1 2">
    <name type="scientific">Candidatus Borkfalkia faecavium</name>
    <dbReference type="NCBI Taxonomy" id="2838508"/>
    <lineage>
        <taxon>Bacteria</taxon>
        <taxon>Bacillati</taxon>
        <taxon>Bacillota</taxon>
        <taxon>Clostridia</taxon>
        <taxon>Christensenellales</taxon>
        <taxon>Christensenellaceae</taxon>
        <taxon>Candidatus Borkfalkia</taxon>
    </lineage>
</organism>
<protein>
    <submittedName>
        <fullName evidence="1">Uncharacterized protein</fullName>
    </submittedName>
</protein>